<dbReference type="AlphaFoldDB" id="A0A0M0LES5"/>
<dbReference type="GO" id="GO:0005886">
    <property type="term" value="C:plasma membrane"/>
    <property type="evidence" value="ECO:0007669"/>
    <property type="project" value="UniProtKB-SubCell"/>
</dbReference>
<protein>
    <recommendedName>
        <fullName evidence="9">Murein hydrolase effector protein</fullName>
    </recommendedName>
</protein>
<dbReference type="OrthoDB" id="9811701at2"/>
<feature type="transmembrane region" description="Helical" evidence="6">
    <location>
        <begin position="145"/>
        <end position="164"/>
    </location>
</feature>
<accession>A0A0M0LES5</accession>
<evidence type="ECO:0000256" key="5">
    <source>
        <dbReference type="ARBA" id="ARBA00023136"/>
    </source>
</evidence>
<feature type="transmembrane region" description="Helical" evidence="6">
    <location>
        <begin position="59"/>
        <end position="76"/>
    </location>
</feature>
<evidence type="ECO:0000256" key="2">
    <source>
        <dbReference type="ARBA" id="ARBA00022475"/>
    </source>
</evidence>
<dbReference type="Proteomes" id="UP000036867">
    <property type="component" value="Unassembled WGS sequence"/>
</dbReference>
<evidence type="ECO:0000256" key="3">
    <source>
        <dbReference type="ARBA" id="ARBA00022692"/>
    </source>
</evidence>
<dbReference type="STRING" id="263475.AMD00_13720"/>
<evidence type="ECO:0008006" key="9">
    <source>
        <dbReference type="Google" id="ProtNLM"/>
    </source>
</evidence>
<keyword evidence="3 6" id="KW-0812">Transmembrane</keyword>
<dbReference type="Pfam" id="PF04172">
    <property type="entry name" value="LrgB"/>
    <property type="match status" value="1"/>
</dbReference>
<dbReference type="RefSeq" id="WP_053417586.1">
    <property type="nucleotide sequence ID" value="NZ_JBCMHV010000008.1"/>
</dbReference>
<evidence type="ECO:0000256" key="1">
    <source>
        <dbReference type="ARBA" id="ARBA00004651"/>
    </source>
</evidence>
<organism evidence="7 8">
    <name type="scientific">Viridibacillus arvi</name>
    <dbReference type="NCBI Taxonomy" id="263475"/>
    <lineage>
        <taxon>Bacteria</taxon>
        <taxon>Bacillati</taxon>
        <taxon>Bacillota</taxon>
        <taxon>Bacilli</taxon>
        <taxon>Bacillales</taxon>
        <taxon>Caryophanaceae</taxon>
        <taxon>Viridibacillus</taxon>
    </lineage>
</organism>
<evidence type="ECO:0000256" key="6">
    <source>
        <dbReference type="SAM" id="Phobius"/>
    </source>
</evidence>
<dbReference type="GeneID" id="301137156"/>
<comment type="subcellular location">
    <subcellularLocation>
        <location evidence="1">Cell membrane</location>
        <topology evidence="1">Multi-pass membrane protein</topology>
    </subcellularLocation>
</comment>
<feature type="transmembrane region" description="Helical" evidence="6">
    <location>
        <begin position="28"/>
        <end position="47"/>
    </location>
</feature>
<name>A0A0M0LES5_9BACL</name>
<dbReference type="PATRIC" id="fig|263475.3.peg.4004"/>
<evidence type="ECO:0000313" key="7">
    <source>
        <dbReference type="EMBL" id="KOO49422.1"/>
    </source>
</evidence>
<reference evidence="8" key="1">
    <citation type="submission" date="2015-08" db="EMBL/GenBank/DDBJ databases">
        <title>Fjat-10028 dsm 16317.</title>
        <authorList>
            <person name="Liu B."/>
            <person name="Wang J."/>
            <person name="Zhu Y."/>
            <person name="Liu G."/>
            <person name="Chen Q."/>
            <person name="Chen Z."/>
            <person name="Lan J."/>
            <person name="Che J."/>
            <person name="Ge C."/>
            <person name="Shi H."/>
            <person name="Pan Z."/>
            <person name="Liu X."/>
        </authorList>
    </citation>
    <scope>NUCLEOTIDE SEQUENCE [LARGE SCALE GENOMIC DNA]</scope>
    <source>
        <strain evidence="8">DSM 16317</strain>
    </source>
</reference>
<dbReference type="PANTHER" id="PTHR30249:SF17">
    <property type="entry name" value="HOLIN-LIKE PROTEIN CIDB"/>
    <property type="match status" value="1"/>
</dbReference>
<dbReference type="EMBL" id="LILB01000005">
    <property type="protein sequence ID" value="KOO49422.1"/>
    <property type="molecule type" value="Genomic_DNA"/>
</dbReference>
<dbReference type="PANTHER" id="PTHR30249">
    <property type="entry name" value="PUTATIVE SEROTONIN TRANSPORTER"/>
    <property type="match status" value="1"/>
</dbReference>
<evidence type="ECO:0000313" key="8">
    <source>
        <dbReference type="Proteomes" id="UP000036867"/>
    </source>
</evidence>
<proteinExistence type="predicted"/>
<comment type="caution">
    <text evidence="7">The sequence shown here is derived from an EMBL/GenBank/DDBJ whole genome shotgun (WGS) entry which is preliminary data.</text>
</comment>
<sequence length="225" mass="24251">MKAVAIILITIFIFYLMSKLYARFSTPFLLPILTTTIIGVFILALCNIPYETYMTGGKWIDVMLGPAVVSLAYPLYTQRHMIKTYKLSIISGVIVAMISGLISVFALAKLMRFDNEMVRSLLPKSITTPVAMQVSDSLGGIPPMTAVFVMVAGFTGAILGPFIFRVCKIDTAVSRGVSMGGGAHGFGVSKLTEYGEKTLSMGSVSMTLSAVIGAFICPLFAMLIF</sequence>
<evidence type="ECO:0000256" key="4">
    <source>
        <dbReference type="ARBA" id="ARBA00022989"/>
    </source>
</evidence>
<dbReference type="InterPro" id="IPR007300">
    <property type="entry name" value="CidB/LrgB"/>
</dbReference>
<keyword evidence="2" id="KW-1003">Cell membrane</keyword>
<keyword evidence="5 6" id="KW-0472">Membrane</keyword>
<keyword evidence="4 6" id="KW-1133">Transmembrane helix</keyword>
<feature type="transmembrane region" description="Helical" evidence="6">
    <location>
        <begin position="204"/>
        <end position="224"/>
    </location>
</feature>
<keyword evidence="8" id="KW-1185">Reference proteome</keyword>
<feature type="transmembrane region" description="Helical" evidence="6">
    <location>
        <begin position="88"/>
        <end position="108"/>
    </location>
</feature>
<gene>
    <name evidence="7" type="ORF">AMD00_13720</name>
</gene>